<evidence type="ECO:0000256" key="1">
    <source>
        <dbReference type="ARBA" id="ARBA00004651"/>
    </source>
</evidence>
<keyword evidence="7 10" id="KW-1133">Transmembrane helix</keyword>
<keyword evidence="13" id="KW-1185">Reference proteome</keyword>
<evidence type="ECO:0000256" key="8">
    <source>
        <dbReference type="ARBA" id="ARBA00023047"/>
    </source>
</evidence>
<gene>
    <name evidence="12" type="ORF">HFQ13_11885</name>
</gene>
<comment type="caution">
    <text evidence="12">The sequence shown here is derived from an EMBL/GenBank/DDBJ whole genome shotgun (WGS) entry which is preliminary data.</text>
</comment>
<feature type="transmembrane region" description="Helical" evidence="10">
    <location>
        <begin position="115"/>
        <end position="142"/>
    </location>
</feature>
<feature type="domain" description="ABC-2 type transporter transmembrane" evidence="11">
    <location>
        <begin position="22"/>
        <end position="214"/>
    </location>
</feature>
<dbReference type="InterPro" id="IPR000412">
    <property type="entry name" value="ABC_2_transport"/>
</dbReference>
<dbReference type="GO" id="GO:0043190">
    <property type="term" value="C:ATP-binding cassette (ABC) transporter complex"/>
    <property type="evidence" value="ECO:0007669"/>
    <property type="project" value="InterPro"/>
</dbReference>
<keyword evidence="3" id="KW-0813">Transport</keyword>
<evidence type="ECO:0000256" key="7">
    <source>
        <dbReference type="ARBA" id="ARBA00022989"/>
    </source>
</evidence>
<feature type="transmembrane region" description="Helical" evidence="10">
    <location>
        <begin position="65"/>
        <end position="86"/>
    </location>
</feature>
<comment type="subcellular location">
    <subcellularLocation>
        <location evidence="1">Cell membrane</location>
        <topology evidence="1">Multi-pass membrane protein</topology>
    </subcellularLocation>
</comment>
<organism evidence="12 13">
    <name type="scientific">Igneacidithiobacillus copahuensis</name>
    <dbReference type="NCBI Taxonomy" id="2724909"/>
    <lineage>
        <taxon>Bacteria</taxon>
        <taxon>Pseudomonadati</taxon>
        <taxon>Pseudomonadota</taxon>
        <taxon>Acidithiobacillia</taxon>
        <taxon>Acidithiobacillales</taxon>
        <taxon>Acidithiobacillaceae</taxon>
        <taxon>Igneacidithiobacillus</taxon>
    </lineage>
</organism>
<evidence type="ECO:0000256" key="4">
    <source>
        <dbReference type="ARBA" id="ARBA00022475"/>
    </source>
</evidence>
<keyword evidence="4" id="KW-1003">Cell membrane</keyword>
<dbReference type="EMBL" id="JAAXYO010000165">
    <property type="protein sequence ID" value="MBU2788891.1"/>
    <property type="molecule type" value="Genomic_DNA"/>
</dbReference>
<feature type="transmembrane region" description="Helical" evidence="10">
    <location>
        <begin position="238"/>
        <end position="257"/>
    </location>
</feature>
<evidence type="ECO:0000256" key="2">
    <source>
        <dbReference type="ARBA" id="ARBA00007783"/>
    </source>
</evidence>
<dbReference type="GO" id="GO:0015774">
    <property type="term" value="P:polysaccharide transport"/>
    <property type="evidence" value="ECO:0007669"/>
    <property type="project" value="UniProtKB-KW"/>
</dbReference>
<keyword evidence="6 10" id="KW-0812">Transmembrane</keyword>
<dbReference type="GO" id="GO:0015920">
    <property type="term" value="P:lipopolysaccharide transport"/>
    <property type="evidence" value="ECO:0007669"/>
    <property type="project" value="TreeGrafter"/>
</dbReference>
<feature type="transmembrane region" description="Helical" evidence="10">
    <location>
        <begin position="38"/>
        <end position="59"/>
    </location>
</feature>
<reference evidence="12" key="1">
    <citation type="journal article" date="2021" name="ISME J.">
        <title>Genomic evolution of the class Acidithiobacillia: deep-branching Proteobacteria living in extreme acidic conditions.</title>
        <authorList>
            <person name="Moya-Beltran A."/>
            <person name="Beard S."/>
            <person name="Rojas-Villalobos C."/>
            <person name="Issotta F."/>
            <person name="Gallardo Y."/>
            <person name="Ulloa R."/>
            <person name="Giaveno A."/>
            <person name="Degli Esposti M."/>
            <person name="Johnson D.B."/>
            <person name="Quatrini R."/>
        </authorList>
    </citation>
    <scope>NUCLEOTIDE SEQUENCE</scope>
    <source>
        <strain evidence="12">VAN18-1</strain>
    </source>
</reference>
<proteinExistence type="inferred from homology"/>
<feature type="transmembrane region" description="Helical" evidence="10">
    <location>
        <begin position="148"/>
        <end position="174"/>
    </location>
</feature>
<dbReference type="Proteomes" id="UP001197378">
    <property type="component" value="Unassembled WGS sequence"/>
</dbReference>
<evidence type="ECO:0000256" key="9">
    <source>
        <dbReference type="ARBA" id="ARBA00023136"/>
    </source>
</evidence>
<feature type="transmembrane region" description="Helical" evidence="10">
    <location>
        <begin position="186"/>
        <end position="204"/>
    </location>
</feature>
<dbReference type="PRINTS" id="PR00164">
    <property type="entry name" value="ABC2TRNSPORT"/>
</dbReference>
<dbReference type="PANTHER" id="PTHR30413:SF10">
    <property type="entry name" value="CAPSULE POLYSACCHARIDE EXPORT INNER-MEMBRANE PROTEIN CTRC"/>
    <property type="match status" value="1"/>
</dbReference>
<evidence type="ECO:0000256" key="3">
    <source>
        <dbReference type="ARBA" id="ARBA00022448"/>
    </source>
</evidence>
<comment type="similarity">
    <text evidence="2">Belongs to the ABC-2 integral membrane protein family.</text>
</comment>
<evidence type="ECO:0000313" key="13">
    <source>
        <dbReference type="Proteomes" id="UP001197378"/>
    </source>
</evidence>
<dbReference type="GO" id="GO:0140359">
    <property type="term" value="F:ABC-type transporter activity"/>
    <property type="evidence" value="ECO:0007669"/>
    <property type="project" value="InterPro"/>
</dbReference>
<keyword evidence="8" id="KW-0625">Polysaccharide transport</keyword>
<dbReference type="PANTHER" id="PTHR30413">
    <property type="entry name" value="INNER MEMBRANE TRANSPORT PERMEASE"/>
    <property type="match status" value="1"/>
</dbReference>
<name>A0AAE2YRS6_9PROT</name>
<keyword evidence="5" id="KW-0762">Sugar transport</keyword>
<evidence type="ECO:0000259" key="11">
    <source>
        <dbReference type="Pfam" id="PF01061"/>
    </source>
</evidence>
<dbReference type="AlphaFoldDB" id="A0AAE2YRS6"/>
<accession>A0AAE2YRS6</accession>
<dbReference type="InterPro" id="IPR013525">
    <property type="entry name" value="ABC2_TM"/>
</dbReference>
<evidence type="ECO:0000313" key="12">
    <source>
        <dbReference type="EMBL" id="MBU2788891.1"/>
    </source>
</evidence>
<evidence type="ECO:0000256" key="6">
    <source>
        <dbReference type="ARBA" id="ARBA00022692"/>
    </source>
</evidence>
<evidence type="ECO:0000256" key="10">
    <source>
        <dbReference type="SAM" id="Phobius"/>
    </source>
</evidence>
<evidence type="ECO:0000256" key="5">
    <source>
        <dbReference type="ARBA" id="ARBA00022597"/>
    </source>
</evidence>
<protein>
    <submittedName>
        <fullName evidence="12">ABC transporter permease</fullName>
    </submittedName>
</protein>
<keyword evidence="9 10" id="KW-0472">Membrane</keyword>
<dbReference type="Pfam" id="PF01061">
    <property type="entry name" value="ABC2_membrane"/>
    <property type="match status" value="1"/>
</dbReference>
<dbReference type="RefSeq" id="WP_215870963.1">
    <property type="nucleotide sequence ID" value="NZ_JAAXYO010000165.1"/>
</dbReference>
<sequence length="270" mass="30948">MTANSLPKESLWRQFAIQRRVIWALVMRETITMYGREGLGVLWIIAEPAMFVIGVMIIFSAIEVGYINGISVAEYMAVSYPTLLFWRNGTGRVTKAIAVNRALLHHQLIRPMDIIYARIILTFTSGAAVFMVLYPIFTYIGITHLPYYWYAFGMGYLLVIWFSFAFVLIMAALAELSETIEKTSHIILYLMLPFSGVFLPLYLVPEPYRHYLLYFPLVDSVEYFHHGYFGSQMPTYYHIPYTIVALLAMTLFGYALTELAIKRAKVHGGS</sequence>